<gene>
    <name evidence="2" type="ORF">OHC33_006560</name>
</gene>
<dbReference type="EMBL" id="JAKLMC020000015">
    <property type="protein sequence ID" value="KAK5952516.1"/>
    <property type="molecule type" value="Genomic_DNA"/>
</dbReference>
<feature type="compositionally biased region" description="Low complexity" evidence="1">
    <location>
        <begin position="19"/>
        <end position="40"/>
    </location>
</feature>
<evidence type="ECO:0000256" key="1">
    <source>
        <dbReference type="SAM" id="MobiDB-lite"/>
    </source>
</evidence>
<comment type="caution">
    <text evidence="2">The sequence shown here is derived from an EMBL/GenBank/DDBJ whole genome shotgun (WGS) entry which is preliminary data.</text>
</comment>
<dbReference type="AlphaFoldDB" id="A0AAN8ESB9"/>
<dbReference type="Proteomes" id="UP001316803">
    <property type="component" value="Unassembled WGS sequence"/>
</dbReference>
<accession>A0AAN8ESB9</accession>
<evidence type="ECO:0000313" key="3">
    <source>
        <dbReference type="Proteomes" id="UP001316803"/>
    </source>
</evidence>
<keyword evidence="3" id="KW-1185">Reference proteome</keyword>
<feature type="region of interest" description="Disordered" evidence="1">
    <location>
        <begin position="1"/>
        <end position="60"/>
    </location>
</feature>
<sequence length="281" mass="31290">MSACGCHPGSVSLGVTDLTPSTPMTPATSATPSTAASSPTQGVPPQAPANDDEDDEPTWYDAPEYSEVRTGEVSPSTAAPQPSLRFGKLVFPLPEAPRQSHLNNGSDAPTAVAHSAPKRRLIAIFEDDLELLGSELNTAQGEIENLKLQMDLLDGIDRRRTEYLTHEVRAWKIEAHRLGDLVSALRNEAMAHEDVLARRRALVDRLLGDVHRLRRGPGGVRELRRENAELRSMLDRELGRTRRFRTEPYFGRQEGDEDWSDEWLRSQGLMTEREVRRQVGP</sequence>
<evidence type="ECO:0000313" key="2">
    <source>
        <dbReference type="EMBL" id="KAK5952516.1"/>
    </source>
</evidence>
<name>A0AAN8ESB9_9EURO</name>
<protein>
    <submittedName>
        <fullName evidence="2">Uncharacterized protein</fullName>
    </submittedName>
</protein>
<organism evidence="2 3">
    <name type="scientific">Knufia fluminis</name>
    <dbReference type="NCBI Taxonomy" id="191047"/>
    <lineage>
        <taxon>Eukaryota</taxon>
        <taxon>Fungi</taxon>
        <taxon>Dikarya</taxon>
        <taxon>Ascomycota</taxon>
        <taxon>Pezizomycotina</taxon>
        <taxon>Eurotiomycetes</taxon>
        <taxon>Chaetothyriomycetidae</taxon>
        <taxon>Chaetothyriales</taxon>
        <taxon>Trichomeriaceae</taxon>
        <taxon>Knufia</taxon>
    </lineage>
</organism>
<reference evidence="2 3" key="1">
    <citation type="submission" date="2022-12" db="EMBL/GenBank/DDBJ databases">
        <title>Genomic features and morphological characterization of a novel Knufia sp. strain isolated from spacecraft assembly facility.</title>
        <authorList>
            <person name="Teixeira M."/>
            <person name="Chander A.M."/>
            <person name="Stajich J.E."/>
            <person name="Venkateswaran K."/>
        </authorList>
    </citation>
    <scope>NUCLEOTIDE SEQUENCE [LARGE SCALE GENOMIC DNA]</scope>
    <source>
        <strain evidence="2 3">FJI-L2-BK-P2</strain>
    </source>
</reference>
<proteinExistence type="predicted"/>